<dbReference type="SUPFAM" id="SSF53756">
    <property type="entry name" value="UDP-Glycosyltransferase/glycogen phosphorylase"/>
    <property type="match status" value="1"/>
</dbReference>
<evidence type="ECO:0000256" key="3">
    <source>
        <dbReference type="ARBA" id="ARBA00022679"/>
    </source>
</evidence>
<dbReference type="Pfam" id="PF00201">
    <property type="entry name" value="UDPGT"/>
    <property type="match status" value="1"/>
</dbReference>
<evidence type="ECO:0000313" key="7">
    <source>
        <dbReference type="Proteomes" id="UP001408789"/>
    </source>
</evidence>
<dbReference type="EC" id="2.4.1.-" evidence="5"/>
<keyword evidence="2 4" id="KW-0328">Glycosyltransferase</keyword>
<dbReference type="PANTHER" id="PTHR48048:SF70">
    <property type="entry name" value="ISOFLAVONE 7-O-GLUCOSYLTRANSFERASE"/>
    <property type="match status" value="1"/>
</dbReference>
<dbReference type="FunFam" id="3.40.50.2000:FF:000020">
    <property type="entry name" value="Glycosyltransferase"/>
    <property type="match status" value="1"/>
</dbReference>
<sequence>MESETVVLYPFLGRGHLVPMVELAKLIHISNPSLSVILFITPAAPCVNTENYINTVSVATPSIKFHRLLPTVPLPPDFSSDFMDLAFGIPELYNPIVHNTLVTISKESTIKAVILDFLSNAAFQVAKQLNLPTYYFYTSGASALCEFLYLPTIHNTTSGNIKDLNVHFDIPGVPPIHASDMPPVMFDRETDVYKNFIHTATNMATSSGLIVNTFAGLEERAVDALRKGKCTTTYGTPTPPLYLIGPLIATEDQADPGGENECLKWLNTQPCRSVVFLCFGSMGVFKKHQLKEIAIGLMKSEQRFLWVVRDPLPDDDDDNENESRGSGGKLDTVLDAILPEGFLARTADKGLVVKNWAPQPAILGHDSVGGFVTHCGWNSTLEAVVAGVPMIAWPLYAEQKMNRVFLVQEMKVALGVEMSADGFVTAEAVEEKVRELMWGEEGRVVRDRVLEMSRRAKDAMEDDGSSRVDFFKLTTSWTGM</sequence>
<dbReference type="Gene3D" id="3.40.50.2000">
    <property type="entry name" value="Glycogen Phosphorylase B"/>
    <property type="match status" value="2"/>
</dbReference>
<dbReference type="InterPro" id="IPR002213">
    <property type="entry name" value="UDP_glucos_trans"/>
</dbReference>
<keyword evidence="7" id="KW-1185">Reference proteome</keyword>
<proteinExistence type="inferred from homology"/>
<dbReference type="CDD" id="cd03784">
    <property type="entry name" value="GT1_Gtf-like"/>
    <property type="match status" value="1"/>
</dbReference>
<dbReference type="Proteomes" id="UP001408789">
    <property type="component" value="Unassembled WGS sequence"/>
</dbReference>
<dbReference type="InterPro" id="IPR050481">
    <property type="entry name" value="UDP-glycosyltransf_plant"/>
</dbReference>
<gene>
    <name evidence="6" type="ORF">SSX86_018047</name>
</gene>
<evidence type="ECO:0000256" key="4">
    <source>
        <dbReference type="RuleBase" id="RU003718"/>
    </source>
</evidence>
<dbReference type="InterPro" id="IPR035595">
    <property type="entry name" value="UDP_glycos_trans_CS"/>
</dbReference>
<dbReference type="GO" id="GO:0035251">
    <property type="term" value="F:UDP-glucosyltransferase activity"/>
    <property type="evidence" value="ECO:0007669"/>
    <property type="project" value="InterPro"/>
</dbReference>
<reference evidence="6 7" key="1">
    <citation type="submission" date="2024-04" db="EMBL/GenBank/DDBJ databases">
        <title>The reference genome of an endangered Asteraceae, Deinandra increscens subsp. villosa, native to the Central Coast of California.</title>
        <authorList>
            <person name="Guilliams M."/>
            <person name="Hasenstab-Lehman K."/>
            <person name="Meyer R."/>
            <person name="Mcevoy S."/>
        </authorList>
    </citation>
    <scope>NUCLEOTIDE SEQUENCE [LARGE SCALE GENOMIC DNA]</scope>
    <source>
        <tissue evidence="6">Leaf</tissue>
    </source>
</reference>
<comment type="similarity">
    <text evidence="1 4">Belongs to the UDP-glycosyltransferase family.</text>
</comment>
<keyword evidence="3 4" id="KW-0808">Transferase</keyword>
<evidence type="ECO:0000313" key="6">
    <source>
        <dbReference type="EMBL" id="KAK9060867.1"/>
    </source>
</evidence>
<dbReference type="PROSITE" id="PS00375">
    <property type="entry name" value="UDPGT"/>
    <property type="match status" value="1"/>
</dbReference>
<evidence type="ECO:0000256" key="5">
    <source>
        <dbReference type="RuleBase" id="RU362057"/>
    </source>
</evidence>
<name>A0AAP0GUB6_9ASTR</name>
<evidence type="ECO:0000256" key="1">
    <source>
        <dbReference type="ARBA" id="ARBA00009995"/>
    </source>
</evidence>
<dbReference type="EMBL" id="JBCNJP010000019">
    <property type="protein sequence ID" value="KAK9060867.1"/>
    <property type="molecule type" value="Genomic_DNA"/>
</dbReference>
<comment type="caution">
    <text evidence="6">The sequence shown here is derived from an EMBL/GenBank/DDBJ whole genome shotgun (WGS) entry which is preliminary data.</text>
</comment>
<organism evidence="6 7">
    <name type="scientific">Deinandra increscens subsp. villosa</name>
    <dbReference type="NCBI Taxonomy" id="3103831"/>
    <lineage>
        <taxon>Eukaryota</taxon>
        <taxon>Viridiplantae</taxon>
        <taxon>Streptophyta</taxon>
        <taxon>Embryophyta</taxon>
        <taxon>Tracheophyta</taxon>
        <taxon>Spermatophyta</taxon>
        <taxon>Magnoliopsida</taxon>
        <taxon>eudicotyledons</taxon>
        <taxon>Gunneridae</taxon>
        <taxon>Pentapetalae</taxon>
        <taxon>asterids</taxon>
        <taxon>campanulids</taxon>
        <taxon>Asterales</taxon>
        <taxon>Asteraceae</taxon>
        <taxon>Asteroideae</taxon>
        <taxon>Heliantheae alliance</taxon>
        <taxon>Madieae</taxon>
        <taxon>Madiinae</taxon>
        <taxon>Deinandra</taxon>
    </lineage>
</organism>
<dbReference type="PANTHER" id="PTHR48048">
    <property type="entry name" value="GLYCOSYLTRANSFERASE"/>
    <property type="match status" value="1"/>
</dbReference>
<evidence type="ECO:0000256" key="2">
    <source>
        <dbReference type="ARBA" id="ARBA00022676"/>
    </source>
</evidence>
<protein>
    <recommendedName>
        <fullName evidence="5">Glycosyltransferase</fullName>
        <ecNumber evidence="5">2.4.1.-</ecNumber>
    </recommendedName>
</protein>
<dbReference type="AlphaFoldDB" id="A0AAP0GUB6"/>
<accession>A0AAP0GUB6</accession>